<keyword evidence="3" id="KW-1185">Reference proteome</keyword>
<organism evidence="2 3">
    <name type="scientific">Triticum turgidum subsp. durum</name>
    <name type="common">Durum wheat</name>
    <name type="synonym">Triticum durum</name>
    <dbReference type="NCBI Taxonomy" id="4567"/>
    <lineage>
        <taxon>Eukaryota</taxon>
        <taxon>Viridiplantae</taxon>
        <taxon>Streptophyta</taxon>
        <taxon>Embryophyta</taxon>
        <taxon>Tracheophyta</taxon>
        <taxon>Spermatophyta</taxon>
        <taxon>Magnoliopsida</taxon>
        <taxon>Liliopsida</taxon>
        <taxon>Poales</taxon>
        <taxon>Poaceae</taxon>
        <taxon>BOP clade</taxon>
        <taxon>Pooideae</taxon>
        <taxon>Triticodae</taxon>
        <taxon>Triticeae</taxon>
        <taxon>Triticinae</taxon>
        <taxon>Triticum</taxon>
    </lineage>
</organism>
<dbReference type="AlphaFoldDB" id="A0A9R1QAL8"/>
<protein>
    <recommendedName>
        <fullName evidence="4">Lecithin-cholesterol acyltransferase-like 1</fullName>
    </recommendedName>
</protein>
<gene>
    <name evidence="2" type="ORF">TRITD_3Bv1G033490</name>
</gene>
<proteinExistence type="predicted"/>
<keyword evidence="1" id="KW-0732">Signal</keyword>
<reference evidence="2 3" key="1">
    <citation type="submission" date="2017-09" db="EMBL/GenBank/DDBJ databases">
        <authorList>
            <consortium name="International Durum Wheat Genome Sequencing Consortium (IDWGSC)"/>
            <person name="Milanesi L."/>
        </authorList>
    </citation>
    <scope>NUCLEOTIDE SEQUENCE [LARGE SCALE GENOMIC DNA]</scope>
    <source>
        <strain evidence="3">cv. Svevo</strain>
    </source>
</reference>
<name>A0A9R1QAL8_TRITD</name>
<dbReference type="Gramene" id="TRITD3Bv1G033490.3">
    <property type="protein sequence ID" value="TRITD3Bv1G033490.3"/>
    <property type="gene ID" value="TRITD3Bv1G033490"/>
</dbReference>
<dbReference type="EMBL" id="LT934116">
    <property type="protein sequence ID" value="VAH73119.1"/>
    <property type="molecule type" value="Genomic_DNA"/>
</dbReference>
<evidence type="ECO:0008006" key="4">
    <source>
        <dbReference type="Google" id="ProtNLM"/>
    </source>
</evidence>
<evidence type="ECO:0000313" key="3">
    <source>
        <dbReference type="Proteomes" id="UP000324705"/>
    </source>
</evidence>
<feature type="chain" id="PRO_5040496900" description="Lecithin-cholesterol acyltransferase-like 1" evidence="1">
    <location>
        <begin position="22"/>
        <end position="215"/>
    </location>
</feature>
<evidence type="ECO:0000313" key="2">
    <source>
        <dbReference type="EMBL" id="VAH73119.1"/>
    </source>
</evidence>
<dbReference type="PANTHER" id="PTHR11440">
    <property type="entry name" value="LECITHIN-CHOLESTEROL ACYLTRANSFERASE-RELATED"/>
    <property type="match status" value="1"/>
</dbReference>
<feature type="signal peptide" evidence="1">
    <location>
        <begin position="1"/>
        <end position="21"/>
    </location>
</feature>
<evidence type="ECO:0000256" key="1">
    <source>
        <dbReference type="SAM" id="SignalP"/>
    </source>
</evidence>
<dbReference type="Proteomes" id="UP000324705">
    <property type="component" value="Chromosome 3B"/>
</dbReference>
<sequence>MAIPLLLALLLLAVALAAVQAAPGLHPVVLVPGYGTNELDARLTELYQPSSPGCGARKGEGWFRLYLNYSALQDPANVPCFAEQMSSVYDPADDDYSNKTGYRDGETMFGAPYDFRYAVAPLPHPGVPVTTVVGVGVGTLERIVFPGDDFDATPSVVAGDGDGVVNLVSAVAVETSWSHRGGDFRMVKVSNMSHNALLVDDRALEIIIQEIQRAD</sequence>
<accession>A0A9R1QAL8</accession>